<dbReference type="InterPro" id="IPR027417">
    <property type="entry name" value="P-loop_NTPase"/>
</dbReference>
<proteinExistence type="predicted"/>
<name>A0AAU9E6C2_9FIRM</name>
<evidence type="ECO:0000313" key="3">
    <source>
        <dbReference type="Proteomes" id="UP001321786"/>
    </source>
</evidence>
<reference evidence="2 3" key="1">
    <citation type="submission" date="2023-08" db="EMBL/GenBank/DDBJ databases">
        <title>Helicovermis profunda gen. nov., sp. nov., a novel mesophilic, fermentative bacterium within the Bacillota from a deep-sea hydrothermal vent chimney.</title>
        <authorList>
            <person name="Miyazaki U."/>
            <person name="Mizutani D."/>
            <person name="Hashimoto Y."/>
            <person name="Tame A."/>
            <person name="Sawayama S."/>
            <person name="Miyazaki J."/>
            <person name="Takai K."/>
            <person name="Nakagawa S."/>
        </authorList>
    </citation>
    <scope>NUCLEOTIDE SEQUENCE [LARGE SCALE GENOMIC DNA]</scope>
    <source>
        <strain evidence="2 3">S502</strain>
    </source>
</reference>
<dbReference type="InterPro" id="IPR002586">
    <property type="entry name" value="CobQ/CobB/MinD/ParA_Nub-bd_dom"/>
</dbReference>
<dbReference type="KEGG" id="hprf:HLPR_05230"/>
<evidence type="ECO:0000259" key="1">
    <source>
        <dbReference type="Pfam" id="PF01656"/>
    </source>
</evidence>
<sequence>MDNRIRIIIGHYGSGKTEFSVNYAMRLAKMGKKVALSDMDIVNPYFRSREKAQMMEEAGIRVISGSRGHNSNIDIPMLNGEVLAPLQDETYDLVIDVGGDSMGSRAIARYKNYFTSGNYDMFFVVNRNRPDTVDADGVLKHIKDIEETIGAKVTGLINNTHMLRETTKEDVMYGQEIVEKVSKILDIPIKYISTLEKVAQQLPDDINGEVFPIKMFMREEWM</sequence>
<dbReference type="RefSeq" id="WP_338536525.1">
    <property type="nucleotide sequence ID" value="NZ_AP028654.1"/>
</dbReference>
<evidence type="ECO:0000313" key="2">
    <source>
        <dbReference type="EMBL" id="BEP28192.1"/>
    </source>
</evidence>
<dbReference type="EMBL" id="AP028654">
    <property type="protein sequence ID" value="BEP28192.1"/>
    <property type="molecule type" value="Genomic_DNA"/>
</dbReference>
<dbReference type="AlphaFoldDB" id="A0AAU9E6C2"/>
<protein>
    <recommendedName>
        <fullName evidence="1">CobQ/CobB/MinD/ParA nucleotide binding domain-containing protein</fullName>
    </recommendedName>
</protein>
<organism evidence="2 3">
    <name type="scientific">Helicovermis profundi</name>
    <dbReference type="NCBI Taxonomy" id="3065157"/>
    <lineage>
        <taxon>Bacteria</taxon>
        <taxon>Bacillati</taxon>
        <taxon>Bacillota</taxon>
        <taxon>Clostridia</taxon>
        <taxon>Helicovermis</taxon>
    </lineage>
</organism>
<keyword evidence="3" id="KW-1185">Reference proteome</keyword>
<gene>
    <name evidence="2" type="ORF">HLPR_05230</name>
</gene>
<dbReference type="Pfam" id="PF01656">
    <property type="entry name" value="CbiA"/>
    <property type="match status" value="1"/>
</dbReference>
<feature type="domain" description="CobQ/CobB/MinD/ParA nucleotide binding" evidence="1">
    <location>
        <begin position="13"/>
        <end position="171"/>
    </location>
</feature>
<dbReference type="Gene3D" id="3.40.50.300">
    <property type="entry name" value="P-loop containing nucleotide triphosphate hydrolases"/>
    <property type="match status" value="1"/>
</dbReference>
<accession>A0AAU9E6C2</accession>
<dbReference type="Proteomes" id="UP001321786">
    <property type="component" value="Chromosome"/>
</dbReference>
<dbReference type="SUPFAM" id="SSF52540">
    <property type="entry name" value="P-loop containing nucleoside triphosphate hydrolases"/>
    <property type="match status" value="1"/>
</dbReference>